<evidence type="ECO:0000256" key="11">
    <source>
        <dbReference type="SAM" id="Phobius"/>
    </source>
</evidence>
<evidence type="ECO:0000256" key="7">
    <source>
        <dbReference type="ARBA" id="ARBA00022840"/>
    </source>
</evidence>
<keyword evidence="6" id="KW-0106">Calcium</keyword>
<evidence type="ECO:0000256" key="8">
    <source>
        <dbReference type="ARBA" id="ARBA00022989"/>
    </source>
</evidence>
<dbReference type="InterPro" id="IPR002048">
    <property type="entry name" value="EF_hand_dom"/>
</dbReference>
<keyword evidence="15" id="KW-1185">Reference proteome</keyword>
<dbReference type="Pfam" id="PF13361">
    <property type="entry name" value="UvrD_C"/>
    <property type="match status" value="1"/>
</dbReference>
<dbReference type="GO" id="GO:0016787">
    <property type="term" value="F:hydrolase activity"/>
    <property type="evidence" value="ECO:0007669"/>
    <property type="project" value="UniProtKB-KW"/>
</dbReference>
<dbReference type="GO" id="GO:0005524">
    <property type="term" value="F:ATP binding"/>
    <property type="evidence" value="ECO:0007669"/>
    <property type="project" value="UniProtKB-KW"/>
</dbReference>
<comment type="caution">
    <text evidence="13">The sequence shown here is derived from an EMBL/GenBank/DDBJ whole genome shotgun (WGS) entry which is preliminary data.</text>
</comment>
<dbReference type="PROSITE" id="PS00018">
    <property type="entry name" value="EF_HAND_1"/>
    <property type="match status" value="1"/>
</dbReference>
<dbReference type="InterPro" id="IPR000212">
    <property type="entry name" value="DNA_helicase_UvrD/REP"/>
</dbReference>
<gene>
    <name evidence="13" type="ORF">C1SCF055_LOCUS43904</name>
</gene>
<dbReference type="EMBL" id="CAMXCT010006747">
    <property type="protein sequence ID" value="CAI4019402.1"/>
    <property type="molecule type" value="Genomic_DNA"/>
</dbReference>
<keyword evidence="3" id="KW-0547">Nucleotide-binding</keyword>
<evidence type="ECO:0000256" key="9">
    <source>
        <dbReference type="ARBA" id="ARBA00023136"/>
    </source>
</evidence>
<feature type="transmembrane region" description="Helical" evidence="11">
    <location>
        <begin position="989"/>
        <end position="1018"/>
    </location>
</feature>
<evidence type="ECO:0000313" key="13">
    <source>
        <dbReference type="EMBL" id="CAI4019402.1"/>
    </source>
</evidence>
<dbReference type="EMBL" id="CAMXCT020006747">
    <property type="protein sequence ID" value="CAL1172777.1"/>
    <property type="molecule type" value="Genomic_DNA"/>
</dbReference>
<dbReference type="SUPFAM" id="SSF52540">
    <property type="entry name" value="P-loop containing nucleoside triphosphate hydrolases"/>
    <property type="match status" value="1"/>
</dbReference>
<feature type="compositionally biased region" description="Polar residues" evidence="10">
    <location>
        <begin position="752"/>
        <end position="766"/>
    </location>
</feature>
<feature type="transmembrane region" description="Helical" evidence="11">
    <location>
        <begin position="928"/>
        <end position="948"/>
    </location>
</feature>
<dbReference type="InterPro" id="IPR027359">
    <property type="entry name" value="Volt_channel_dom_sf"/>
</dbReference>
<sequence>MLVRRYEGAADTANNLWTGLSGVFQEDSVSDAQPRGHRPLVTALAIRPGASVDAALQMGVSLWPTAIGRESQEPSCIPSVAGADPDVTARLAKSLLGHPGRKARFLQGPLQDLNDLIRELRMALFPPGRAKGKAGKTNLHRPKDATLRACLLLNGVAFLENGSAVWPVLVCPCKCRASPGVAQAPKPFSNLCLRCGGLTLPGAGQEAAGGEQHICCSKSCATCSQTIEDGDLVCQVCGQGQHLAAGTACSGVPAGRGPMSFKRGPPSPWLCPSCYADFATAWWSQRLSQPDFPRPAASSIQAVLRRMPCSAAQVKLPRSTFWALCNGVCAAGSPPQWLSKQVWRQLCRFVKVISDLSGRLHELRLPELVSRVFRVLPWSRRYRAGYQAAPGLPGLAEALRAEAEYHLQTRKGNDSAAAELLNFLERLDLEGAGPFSATAVGSGTAEAGRGRDAVTIATAHASKGRQWQHVLVTRFNDGLGFPFQGKWGCSEDQLQEEQRLAYVATSRACETLTLSYVLQGPDLQPAMHSRFLPRSSNLFRMVAVEDVSHEDLQNLAGQVFEGGTRSSERWQKFLANPRKPGSAIAAKRRFQSLALSGSCRVMTWGNPVGNFLVATAPGEARSNATGRSVVEQTFTMDCNASDASVADWLEERFRDELKLVEGRQQALLTELRLHLRQVQPAVHAVRVIPPELSGRPSPSLDVKTGRSVLRPPEAVKSESEQGDPGSVSRNASTLESQTSRDSKDPQFDRVDASSTSLGLQPISISKTKADDLQVSESDSEDYEKSEHEANMSSVVLKHVSKNAHAPMSRKPSSLKESLARSQSSNKVQRHLPRWHPSRVVRSSIFEVFFSLLILLQALCLAIETQYSGLDWGNKLEYNGYDAPAEHVWPSVPTFLLTTEMLFGSLFTIECMVKFCAFRGEFFCRLWNWFDLLLVFLTLHQHLFAFYFLNREHMSHAQQICVAGFVVDFRHGFGDRPSRMTTALKDSVNALFWVAMIMLVVEMMFALLLNQVLVALVFGAGHEYSDADQTLLFEYFGTFLRAMLTMFQLTLGTWVPVARILQETVSPYFNIFTILHKVIIGFACIGVINGVFMQETLKVAQNDDIIMMREVAHKERTHARKMKAFFRYADHSKDHVITREEWERVVSGHHAQHWFSAQGLKVKNAEAVFRLLDEDRSNGISMDELIAGVAALQGPAKSLDLAVLTENHGRLHGVMASVMKRLDGIERSLAPVRSRSPSKERQERRGPIQSEEADSWAL</sequence>
<feature type="region of interest" description="Disordered" evidence="10">
    <location>
        <begin position="690"/>
        <end position="789"/>
    </location>
</feature>
<dbReference type="OrthoDB" id="441412at2759"/>
<dbReference type="InterPro" id="IPR011992">
    <property type="entry name" value="EF-hand-dom_pair"/>
</dbReference>
<evidence type="ECO:0000259" key="12">
    <source>
        <dbReference type="PROSITE" id="PS50222"/>
    </source>
</evidence>
<dbReference type="GO" id="GO:0016020">
    <property type="term" value="C:membrane"/>
    <property type="evidence" value="ECO:0007669"/>
    <property type="project" value="UniProtKB-SubCell"/>
</dbReference>
<feature type="region of interest" description="Disordered" evidence="10">
    <location>
        <begin position="1228"/>
        <end position="1257"/>
    </location>
</feature>
<dbReference type="PROSITE" id="PS50222">
    <property type="entry name" value="EF_HAND_2"/>
    <property type="match status" value="2"/>
</dbReference>
<dbReference type="GO" id="GO:0005509">
    <property type="term" value="F:calcium ion binding"/>
    <property type="evidence" value="ECO:0007669"/>
    <property type="project" value="InterPro"/>
</dbReference>
<comment type="subcellular location">
    <subcellularLocation>
        <location evidence="1">Membrane</location>
        <topology evidence="1">Multi-pass membrane protein</topology>
    </subcellularLocation>
</comment>
<dbReference type="GO" id="GO:0003677">
    <property type="term" value="F:DNA binding"/>
    <property type="evidence" value="ECO:0007669"/>
    <property type="project" value="InterPro"/>
</dbReference>
<dbReference type="InterPro" id="IPR005821">
    <property type="entry name" value="Ion_trans_dom"/>
</dbReference>
<evidence type="ECO:0000256" key="1">
    <source>
        <dbReference type="ARBA" id="ARBA00004141"/>
    </source>
</evidence>
<evidence type="ECO:0000256" key="10">
    <source>
        <dbReference type="SAM" id="MobiDB-lite"/>
    </source>
</evidence>
<dbReference type="Gene3D" id="1.20.120.350">
    <property type="entry name" value="Voltage-gated potassium channels. Chain C"/>
    <property type="match status" value="1"/>
</dbReference>
<keyword evidence="9 11" id="KW-0472">Membrane</keyword>
<organism evidence="13">
    <name type="scientific">Cladocopium goreaui</name>
    <dbReference type="NCBI Taxonomy" id="2562237"/>
    <lineage>
        <taxon>Eukaryota</taxon>
        <taxon>Sar</taxon>
        <taxon>Alveolata</taxon>
        <taxon>Dinophyceae</taxon>
        <taxon>Suessiales</taxon>
        <taxon>Symbiodiniaceae</taxon>
        <taxon>Cladocopium</taxon>
    </lineage>
</organism>
<evidence type="ECO:0000256" key="4">
    <source>
        <dbReference type="ARBA" id="ARBA00022801"/>
    </source>
</evidence>
<evidence type="ECO:0000313" key="14">
    <source>
        <dbReference type="EMBL" id="CAL1172777.1"/>
    </source>
</evidence>
<protein>
    <recommendedName>
        <fullName evidence="12">EF-hand domain-containing protein</fullName>
    </recommendedName>
</protein>
<dbReference type="Pfam" id="PF00520">
    <property type="entry name" value="Ion_trans"/>
    <property type="match status" value="1"/>
</dbReference>
<feature type="transmembrane region" description="Helical" evidence="11">
    <location>
        <begin position="1030"/>
        <end position="1050"/>
    </location>
</feature>
<dbReference type="InterPro" id="IPR018247">
    <property type="entry name" value="EF_Hand_1_Ca_BS"/>
</dbReference>
<feature type="region of interest" description="Disordered" evidence="10">
    <location>
        <begin position="802"/>
        <end position="823"/>
    </location>
</feature>
<keyword evidence="8 11" id="KW-1133">Transmembrane helix</keyword>
<name>A0A9P1M3T0_9DINO</name>
<feature type="domain" description="EF-hand" evidence="12">
    <location>
        <begin position="1159"/>
        <end position="1194"/>
    </location>
</feature>
<keyword evidence="7" id="KW-0067">ATP-binding</keyword>
<evidence type="ECO:0000256" key="5">
    <source>
        <dbReference type="ARBA" id="ARBA00022806"/>
    </source>
</evidence>
<dbReference type="GO" id="GO:0000725">
    <property type="term" value="P:recombinational repair"/>
    <property type="evidence" value="ECO:0007669"/>
    <property type="project" value="TreeGrafter"/>
</dbReference>
<evidence type="ECO:0000313" key="15">
    <source>
        <dbReference type="Proteomes" id="UP001152797"/>
    </source>
</evidence>
<dbReference type="SUPFAM" id="SSF47473">
    <property type="entry name" value="EF-hand"/>
    <property type="match status" value="1"/>
</dbReference>
<keyword evidence="5" id="KW-0347">Helicase</keyword>
<reference evidence="13" key="1">
    <citation type="submission" date="2022-10" db="EMBL/GenBank/DDBJ databases">
        <authorList>
            <person name="Chen Y."/>
            <person name="Dougan E. K."/>
            <person name="Chan C."/>
            <person name="Rhodes N."/>
            <person name="Thang M."/>
        </authorList>
    </citation>
    <scope>NUCLEOTIDE SEQUENCE</scope>
</reference>
<dbReference type="PANTHER" id="PTHR11070:SF2">
    <property type="entry name" value="ATP-DEPENDENT DNA HELICASE SRS2"/>
    <property type="match status" value="1"/>
</dbReference>
<dbReference type="GO" id="GO:0043138">
    <property type="term" value="F:3'-5' DNA helicase activity"/>
    <property type="evidence" value="ECO:0007669"/>
    <property type="project" value="TreeGrafter"/>
</dbReference>
<dbReference type="Proteomes" id="UP001152797">
    <property type="component" value="Unassembled WGS sequence"/>
</dbReference>
<dbReference type="GO" id="GO:0005634">
    <property type="term" value="C:nucleus"/>
    <property type="evidence" value="ECO:0007669"/>
    <property type="project" value="TreeGrafter"/>
</dbReference>
<dbReference type="Gene3D" id="1.10.486.10">
    <property type="entry name" value="PCRA, domain 4"/>
    <property type="match status" value="1"/>
</dbReference>
<dbReference type="GO" id="GO:0005216">
    <property type="term" value="F:monoatomic ion channel activity"/>
    <property type="evidence" value="ECO:0007669"/>
    <property type="project" value="InterPro"/>
</dbReference>
<evidence type="ECO:0000256" key="3">
    <source>
        <dbReference type="ARBA" id="ARBA00022741"/>
    </source>
</evidence>
<dbReference type="InterPro" id="IPR027417">
    <property type="entry name" value="P-loop_NTPase"/>
</dbReference>
<feature type="compositionally biased region" description="Polar residues" evidence="10">
    <location>
        <begin position="727"/>
        <end position="737"/>
    </location>
</feature>
<keyword evidence="2 11" id="KW-0812">Transmembrane</keyword>
<dbReference type="EMBL" id="CAMXCT030006747">
    <property type="protein sequence ID" value="CAL4806714.1"/>
    <property type="molecule type" value="Genomic_DNA"/>
</dbReference>
<dbReference type="PANTHER" id="PTHR11070">
    <property type="entry name" value="UVRD / RECB / PCRA DNA HELICASE FAMILY MEMBER"/>
    <property type="match status" value="1"/>
</dbReference>
<feature type="compositionally biased region" description="Basic and acidic residues" evidence="10">
    <location>
        <begin position="738"/>
        <end position="751"/>
    </location>
</feature>
<proteinExistence type="predicted"/>
<dbReference type="Gene3D" id="1.10.287.70">
    <property type="match status" value="1"/>
</dbReference>
<feature type="compositionally biased region" description="Basic and acidic residues" evidence="10">
    <location>
        <begin position="1236"/>
        <end position="1245"/>
    </location>
</feature>
<dbReference type="AlphaFoldDB" id="A0A9P1M3T0"/>
<dbReference type="Gene3D" id="1.10.238.10">
    <property type="entry name" value="EF-hand"/>
    <property type="match status" value="1"/>
</dbReference>
<feature type="compositionally biased region" description="Polar residues" evidence="10">
    <location>
        <begin position="810"/>
        <end position="823"/>
    </location>
</feature>
<reference evidence="14" key="2">
    <citation type="submission" date="2024-04" db="EMBL/GenBank/DDBJ databases">
        <authorList>
            <person name="Chen Y."/>
            <person name="Shah S."/>
            <person name="Dougan E. K."/>
            <person name="Thang M."/>
            <person name="Chan C."/>
        </authorList>
    </citation>
    <scope>NUCLEOTIDE SEQUENCE [LARGE SCALE GENOMIC DNA]</scope>
</reference>
<dbReference type="Gene3D" id="3.40.50.300">
    <property type="entry name" value="P-loop containing nucleotide triphosphate hydrolases"/>
    <property type="match status" value="1"/>
</dbReference>
<accession>A0A9P1M3T0</accession>
<feature type="domain" description="EF-hand" evidence="12">
    <location>
        <begin position="1116"/>
        <end position="1151"/>
    </location>
</feature>
<feature type="transmembrane region" description="Helical" evidence="11">
    <location>
        <begin position="1070"/>
        <end position="1091"/>
    </location>
</feature>
<evidence type="ECO:0000256" key="2">
    <source>
        <dbReference type="ARBA" id="ARBA00022692"/>
    </source>
</evidence>
<keyword evidence="4" id="KW-0378">Hydrolase</keyword>
<dbReference type="InterPro" id="IPR014017">
    <property type="entry name" value="DNA_helicase_UvrD-like_C"/>
</dbReference>
<evidence type="ECO:0000256" key="6">
    <source>
        <dbReference type="ARBA" id="ARBA00022837"/>
    </source>
</evidence>
<dbReference type="SUPFAM" id="SSF81324">
    <property type="entry name" value="Voltage-gated potassium channels"/>
    <property type="match status" value="1"/>
</dbReference>